<keyword evidence="2" id="KW-1185">Reference proteome</keyword>
<dbReference type="AlphaFoldDB" id="A0AAD2H2H8"/>
<evidence type="ECO:0000313" key="1">
    <source>
        <dbReference type="EMBL" id="CAK5267996.1"/>
    </source>
</evidence>
<proteinExistence type="predicted"/>
<evidence type="ECO:0000313" key="2">
    <source>
        <dbReference type="Proteomes" id="UP001295794"/>
    </source>
</evidence>
<name>A0AAD2H2H8_9AGAR</name>
<dbReference type="EMBL" id="CAVNYO010000136">
    <property type="protein sequence ID" value="CAK5267996.1"/>
    <property type="molecule type" value="Genomic_DNA"/>
</dbReference>
<dbReference type="Proteomes" id="UP001295794">
    <property type="component" value="Unassembled WGS sequence"/>
</dbReference>
<dbReference type="Gene3D" id="2.60.120.260">
    <property type="entry name" value="Galactose-binding domain-like"/>
    <property type="match status" value="2"/>
</dbReference>
<protein>
    <submittedName>
        <fullName evidence="1">Uncharacterized protein</fullName>
    </submittedName>
</protein>
<gene>
    <name evidence="1" type="ORF">MYCIT1_LOCUS10969</name>
</gene>
<dbReference type="SUPFAM" id="SSF49785">
    <property type="entry name" value="Galactose-binding domain-like"/>
    <property type="match status" value="1"/>
</dbReference>
<accession>A0AAD2H2H8</accession>
<reference evidence="1" key="1">
    <citation type="submission" date="2023-11" db="EMBL/GenBank/DDBJ databases">
        <authorList>
            <person name="De Vega J J."/>
            <person name="De Vega J J."/>
        </authorList>
    </citation>
    <scope>NUCLEOTIDE SEQUENCE</scope>
</reference>
<sequence length="492" mass="50672">MISFVAVLFMAVLAYLPYSSVLLPANSFDLTRRDLGSSGFTSASWIWLSTPSSSPFTHNAPAGTASFLKLLPTPPNKSASSALITITADDSFTLWVNGQPVGASPPGDGRWKTAFQFSAALNASDNIISVMGVNAFRPFNTKNNAAGLIAAVQVRYTDGSTEVFGTDGTWLGAGPNNTQSASTYPVGFPLPSADQVGLLTSGIGWSNVSVAGLWNTVGSWGNTSLLPSPAFGVQNLTGQASWIWNSGNASAGFVGFRKTLVAPDGKTPANATLLVTAESAFQLFVDSAYVGASPFDDNASGSPCTWHFAQRFAVPIIAQTTTFDIIAQNFSAQQNASAGVLAAILIQYMDGSSQMIGTDNTWLASGALDSNNPSAFVASDSKSLSMASVLGSYGTAPWGQLTGTSDVLNAALLPANVPVAAGPPTSILNLPPPTTTTTSTPGGFIPAQTSVLSVPTQSSKTSQSSSAAVGLVQISWYSILLVGFSAAALMIC</sequence>
<organism evidence="1 2">
    <name type="scientific">Mycena citricolor</name>
    <dbReference type="NCBI Taxonomy" id="2018698"/>
    <lineage>
        <taxon>Eukaryota</taxon>
        <taxon>Fungi</taxon>
        <taxon>Dikarya</taxon>
        <taxon>Basidiomycota</taxon>
        <taxon>Agaricomycotina</taxon>
        <taxon>Agaricomycetes</taxon>
        <taxon>Agaricomycetidae</taxon>
        <taxon>Agaricales</taxon>
        <taxon>Marasmiineae</taxon>
        <taxon>Mycenaceae</taxon>
        <taxon>Mycena</taxon>
    </lineage>
</organism>
<dbReference type="InterPro" id="IPR008979">
    <property type="entry name" value="Galactose-bd-like_sf"/>
</dbReference>
<comment type="caution">
    <text evidence="1">The sequence shown here is derived from an EMBL/GenBank/DDBJ whole genome shotgun (WGS) entry which is preliminary data.</text>
</comment>